<sequence>MLAKVSSDPPRVWLLLGSGSSGGSGSSSGLAPLEGLSFAPEERRFVKVHGSSLPHRQEDLQRRIVQHLAVWKRTLHQGI</sequence>
<evidence type="ECO:0000313" key="2">
    <source>
        <dbReference type="Proteomes" id="UP000314294"/>
    </source>
</evidence>
<dbReference type="AlphaFoldDB" id="A0A4Z2FGZ6"/>
<comment type="caution">
    <text evidence="1">The sequence shown here is derived from an EMBL/GenBank/DDBJ whole genome shotgun (WGS) entry which is preliminary data.</text>
</comment>
<dbReference type="EMBL" id="SRLO01001224">
    <property type="protein sequence ID" value="TNN40034.1"/>
    <property type="molecule type" value="Genomic_DNA"/>
</dbReference>
<reference evidence="1 2" key="1">
    <citation type="submission" date="2019-03" db="EMBL/GenBank/DDBJ databases">
        <title>First draft genome of Liparis tanakae, snailfish: a comprehensive survey of snailfish specific genes.</title>
        <authorList>
            <person name="Kim W."/>
            <person name="Song I."/>
            <person name="Jeong J.-H."/>
            <person name="Kim D."/>
            <person name="Kim S."/>
            <person name="Ryu S."/>
            <person name="Song J.Y."/>
            <person name="Lee S.K."/>
        </authorList>
    </citation>
    <scope>NUCLEOTIDE SEQUENCE [LARGE SCALE GENOMIC DNA]</scope>
    <source>
        <tissue evidence="1">Muscle</tissue>
    </source>
</reference>
<evidence type="ECO:0000313" key="1">
    <source>
        <dbReference type="EMBL" id="TNN40034.1"/>
    </source>
</evidence>
<proteinExistence type="predicted"/>
<accession>A0A4Z2FGZ6</accession>
<organism evidence="1 2">
    <name type="scientific">Liparis tanakae</name>
    <name type="common">Tanaka's snailfish</name>
    <dbReference type="NCBI Taxonomy" id="230148"/>
    <lineage>
        <taxon>Eukaryota</taxon>
        <taxon>Metazoa</taxon>
        <taxon>Chordata</taxon>
        <taxon>Craniata</taxon>
        <taxon>Vertebrata</taxon>
        <taxon>Euteleostomi</taxon>
        <taxon>Actinopterygii</taxon>
        <taxon>Neopterygii</taxon>
        <taxon>Teleostei</taxon>
        <taxon>Neoteleostei</taxon>
        <taxon>Acanthomorphata</taxon>
        <taxon>Eupercaria</taxon>
        <taxon>Perciformes</taxon>
        <taxon>Cottioidei</taxon>
        <taxon>Cottales</taxon>
        <taxon>Liparidae</taxon>
        <taxon>Liparis</taxon>
    </lineage>
</organism>
<dbReference type="Proteomes" id="UP000314294">
    <property type="component" value="Unassembled WGS sequence"/>
</dbReference>
<protein>
    <submittedName>
        <fullName evidence="1">Uncharacterized protein</fullName>
    </submittedName>
</protein>
<gene>
    <name evidence="1" type="ORF">EYF80_049796</name>
</gene>
<name>A0A4Z2FGZ6_9TELE</name>
<keyword evidence="2" id="KW-1185">Reference proteome</keyword>